<dbReference type="InterPro" id="IPR044548">
    <property type="entry name" value="AF0060_NTP-PPase_MazG-like"/>
</dbReference>
<dbReference type="Pfam" id="PF03819">
    <property type="entry name" value="MazG"/>
    <property type="match status" value="1"/>
</dbReference>
<dbReference type="EMBL" id="AP027059">
    <property type="protein sequence ID" value="BDU50000.1"/>
    <property type="molecule type" value="Genomic_DNA"/>
</dbReference>
<evidence type="ECO:0000259" key="1">
    <source>
        <dbReference type="Pfam" id="PF03819"/>
    </source>
</evidence>
<sequence length="101" mass="11592">MNFKYFPKLNGLNKITMETTALKLMEEAGELSQAISKFRGLNGEKVNMTEEEVLEKITGELLDVMQVCATMTYVIEEKYDINLDDALVKHLKKLKDRGYVK</sequence>
<dbReference type="CDD" id="cd11533">
    <property type="entry name" value="NTP-PPase_Af0060_like"/>
    <property type="match status" value="1"/>
</dbReference>
<dbReference type="KEGG" id="haby:HLVA_05690"/>
<evidence type="ECO:0000313" key="2">
    <source>
        <dbReference type="EMBL" id="BDU50000.1"/>
    </source>
</evidence>
<dbReference type="SUPFAM" id="SSF101386">
    <property type="entry name" value="all-alpha NTP pyrophosphatases"/>
    <property type="match status" value="1"/>
</dbReference>
<dbReference type="InterPro" id="IPR004518">
    <property type="entry name" value="MazG-like_dom"/>
</dbReference>
<dbReference type="AlphaFoldDB" id="A0AAU9DXB7"/>
<dbReference type="Gene3D" id="1.10.287.1080">
    <property type="entry name" value="MazG-like"/>
    <property type="match status" value="1"/>
</dbReference>
<name>A0AAU9DXB7_9FUSO</name>
<dbReference type="RefSeq" id="WP_307904937.1">
    <property type="nucleotide sequence ID" value="NZ_AP027059.1"/>
</dbReference>
<evidence type="ECO:0000313" key="3">
    <source>
        <dbReference type="Proteomes" id="UP001321582"/>
    </source>
</evidence>
<protein>
    <submittedName>
        <fullName evidence="2">Nucleotide pyrophosphohydrolase</fullName>
    </submittedName>
</protein>
<feature type="domain" description="NTP pyrophosphohydrolase MazG-like" evidence="1">
    <location>
        <begin position="16"/>
        <end position="97"/>
    </location>
</feature>
<proteinExistence type="predicted"/>
<gene>
    <name evidence="2" type="ORF">HLVA_05690</name>
</gene>
<organism evidence="2 3">
    <name type="scientific">Haliovirga abyssi</name>
    <dbReference type="NCBI Taxonomy" id="2996794"/>
    <lineage>
        <taxon>Bacteria</taxon>
        <taxon>Fusobacteriati</taxon>
        <taxon>Fusobacteriota</taxon>
        <taxon>Fusobacteriia</taxon>
        <taxon>Fusobacteriales</taxon>
        <taxon>Haliovirgaceae</taxon>
        <taxon>Haliovirga</taxon>
    </lineage>
</organism>
<dbReference type="Proteomes" id="UP001321582">
    <property type="component" value="Chromosome"/>
</dbReference>
<reference evidence="2 3" key="1">
    <citation type="submission" date="2022-11" db="EMBL/GenBank/DDBJ databases">
        <title>Haliovirga abyssi gen. nov., sp. nov., a mesophilic fermentative bacterium isolated from the Iheya North hydrothermal field and the proposal of Haliovirgaceae fam. nov.</title>
        <authorList>
            <person name="Miyazaki U."/>
            <person name="Tame A."/>
            <person name="Miyazaki J."/>
            <person name="Takai K."/>
            <person name="Sawayama S."/>
            <person name="Kitajima M."/>
            <person name="Okamoto A."/>
            <person name="Nakagawa S."/>
        </authorList>
    </citation>
    <scope>NUCLEOTIDE SEQUENCE [LARGE SCALE GENOMIC DNA]</scope>
    <source>
        <strain evidence="2 3">IC12</strain>
    </source>
</reference>
<keyword evidence="3" id="KW-1185">Reference proteome</keyword>
<accession>A0AAU9DXB7</accession>